<dbReference type="EMBL" id="CP139487">
    <property type="protein sequence ID" value="WPU64195.1"/>
    <property type="molecule type" value="Genomic_DNA"/>
</dbReference>
<sequence>MKVLVTGANGFVGTALIDRLLDEGHHVSALVRHKHKIKKHHDKVKWLEGDLLKPETLPELKKFDRAYYLVHGLQGEDRFFEYQESMAAVNFINWLRPTEAGVIYLGGLGPDSDKLSPHLRSRHLTGAILGSSGLSMVEFRASIILGEGSLSFEIIKAMAERFPFRPDISLLNHPSQPLALSDLLDYLVAALELPKDGHQIFEIGGPDVKTYGELIDLYCELAGLNRRVIKLPEVDVKVLMKALDYAIPEHSQIGKKLTESLEHSTVVTNERALDAFPEIKPKELRVAMDIARAGSKTYYAPIWEKDFLKMLLSDKILTQSGLLTPELLRNLERVGKIKAILTRK</sequence>
<reference evidence="2 3" key="1">
    <citation type="submission" date="2023-11" db="EMBL/GenBank/DDBJ databases">
        <title>Peredibacter starrii A3.12.</title>
        <authorList>
            <person name="Mitchell R.J."/>
        </authorList>
    </citation>
    <scope>NUCLEOTIDE SEQUENCE [LARGE SCALE GENOMIC DNA]</scope>
    <source>
        <strain evidence="2 3">A3.12</strain>
    </source>
</reference>
<accession>A0AAX4HLR1</accession>
<dbReference type="GO" id="GO:0044877">
    <property type="term" value="F:protein-containing complex binding"/>
    <property type="evidence" value="ECO:0007669"/>
    <property type="project" value="TreeGrafter"/>
</dbReference>
<dbReference type="KEGG" id="psti:SOO65_15985"/>
<dbReference type="Proteomes" id="UP001324634">
    <property type="component" value="Chromosome"/>
</dbReference>
<dbReference type="InterPro" id="IPR001509">
    <property type="entry name" value="Epimerase_deHydtase"/>
</dbReference>
<dbReference type="PANTHER" id="PTHR12126:SF11">
    <property type="entry name" value="NADH DEHYDROGENASE [UBIQUINONE] 1 ALPHA SUBCOMPLEX SUBUNIT 9, MITOCHONDRIAL"/>
    <property type="match status" value="1"/>
</dbReference>
<name>A0AAX4HLR1_9BACT</name>
<keyword evidence="3" id="KW-1185">Reference proteome</keyword>
<dbReference type="InterPro" id="IPR036291">
    <property type="entry name" value="NAD(P)-bd_dom_sf"/>
</dbReference>
<dbReference type="AlphaFoldDB" id="A0AAX4HLR1"/>
<evidence type="ECO:0000313" key="3">
    <source>
        <dbReference type="Proteomes" id="UP001324634"/>
    </source>
</evidence>
<evidence type="ECO:0000259" key="1">
    <source>
        <dbReference type="Pfam" id="PF01370"/>
    </source>
</evidence>
<evidence type="ECO:0000313" key="2">
    <source>
        <dbReference type="EMBL" id="WPU64195.1"/>
    </source>
</evidence>
<proteinExistence type="predicted"/>
<organism evidence="2 3">
    <name type="scientific">Peredibacter starrii</name>
    <dbReference type="NCBI Taxonomy" id="28202"/>
    <lineage>
        <taxon>Bacteria</taxon>
        <taxon>Pseudomonadati</taxon>
        <taxon>Bdellovibrionota</taxon>
        <taxon>Bacteriovoracia</taxon>
        <taxon>Bacteriovoracales</taxon>
        <taxon>Bacteriovoracaceae</taxon>
        <taxon>Peredibacter</taxon>
    </lineage>
</organism>
<protein>
    <submittedName>
        <fullName evidence="2">NAD-dependent epimerase/dehydratase family protein</fullName>
    </submittedName>
</protein>
<dbReference type="SUPFAM" id="SSF51735">
    <property type="entry name" value="NAD(P)-binding Rossmann-fold domains"/>
    <property type="match status" value="1"/>
</dbReference>
<dbReference type="InterPro" id="IPR051207">
    <property type="entry name" value="ComplexI_NDUFA9_subunit"/>
</dbReference>
<dbReference type="Gene3D" id="3.40.50.720">
    <property type="entry name" value="NAD(P)-binding Rossmann-like Domain"/>
    <property type="match status" value="1"/>
</dbReference>
<dbReference type="RefSeq" id="WP_321392528.1">
    <property type="nucleotide sequence ID" value="NZ_CP139487.1"/>
</dbReference>
<feature type="domain" description="NAD-dependent epimerase/dehydratase" evidence="1">
    <location>
        <begin position="3"/>
        <end position="92"/>
    </location>
</feature>
<gene>
    <name evidence="2" type="ORF">SOO65_15985</name>
</gene>
<dbReference type="Pfam" id="PF01370">
    <property type="entry name" value="Epimerase"/>
    <property type="match status" value="1"/>
</dbReference>
<dbReference type="PANTHER" id="PTHR12126">
    <property type="entry name" value="NADH-UBIQUINONE OXIDOREDUCTASE 39 KDA SUBUNIT-RELATED"/>
    <property type="match status" value="1"/>
</dbReference>